<comment type="similarity">
    <text evidence="1 5">Belongs to the 5-formyltetrahydrofolate cyclo-ligase family.</text>
</comment>
<evidence type="ECO:0000256" key="4">
    <source>
        <dbReference type="PIRSR" id="PIRSR006806-1"/>
    </source>
</evidence>
<dbReference type="InterPro" id="IPR037171">
    <property type="entry name" value="NagB/RpiA_transferase-like"/>
</dbReference>
<dbReference type="EC" id="6.3.3.2" evidence="5"/>
<feature type="binding site" evidence="4">
    <location>
        <position position="70"/>
    </location>
    <ligand>
        <name>substrate</name>
    </ligand>
</feature>
<accession>A0A1N7IXY7</accession>
<dbReference type="PANTHER" id="PTHR23407:SF1">
    <property type="entry name" value="5-FORMYLTETRAHYDROFOLATE CYCLO-LIGASE"/>
    <property type="match status" value="1"/>
</dbReference>
<organism evidence="6 7">
    <name type="scientific">Insolitispirillum peregrinum</name>
    <dbReference type="NCBI Taxonomy" id="80876"/>
    <lineage>
        <taxon>Bacteria</taxon>
        <taxon>Pseudomonadati</taxon>
        <taxon>Pseudomonadota</taxon>
        <taxon>Alphaproteobacteria</taxon>
        <taxon>Rhodospirillales</taxon>
        <taxon>Novispirillaceae</taxon>
        <taxon>Insolitispirillum</taxon>
    </lineage>
</organism>
<evidence type="ECO:0000256" key="5">
    <source>
        <dbReference type="RuleBase" id="RU361279"/>
    </source>
</evidence>
<dbReference type="Pfam" id="PF01812">
    <property type="entry name" value="5-FTHF_cyc-lig"/>
    <property type="match status" value="1"/>
</dbReference>
<proteinExistence type="inferred from homology"/>
<dbReference type="GO" id="GO:0005524">
    <property type="term" value="F:ATP binding"/>
    <property type="evidence" value="ECO:0007669"/>
    <property type="project" value="UniProtKB-KW"/>
</dbReference>
<dbReference type="GO" id="GO:0035999">
    <property type="term" value="P:tetrahydrofolate interconversion"/>
    <property type="evidence" value="ECO:0007669"/>
    <property type="project" value="TreeGrafter"/>
</dbReference>
<dbReference type="InterPro" id="IPR002698">
    <property type="entry name" value="FTHF_cligase"/>
</dbReference>
<evidence type="ECO:0000256" key="1">
    <source>
        <dbReference type="ARBA" id="ARBA00010638"/>
    </source>
</evidence>
<dbReference type="GO" id="GO:0046872">
    <property type="term" value="F:metal ion binding"/>
    <property type="evidence" value="ECO:0007669"/>
    <property type="project" value="UniProtKB-KW"/>
</dbReference>
<dbReference type="InterPro" id="IPR024185">
    <property type="entry name" value="FTHF_cligase-like_sf"/>
</dbReference>
<dbReference type="PIRSF" id="PIRSF006806">
    <property type="entry name" value="FTHF_cligase"/>
    <property type="match status" value="1"/>
</dbReference>
<evidence type="ECO:0000313" key="6">
    <source>
        <dbReference type="EMBL" id="SIS41867.1"/>
    </source>
</evidence>
<comment type="catalytic activity">
    <reaction evidence="5">
        <text>(6S)-5-formyl-5,6,7,8-tetrahydrofolate + ATP = (6R)-5,10-methenyltetrahydrofolate + ADP + phosphate</text>
        <dbReference type="Rhea" id="RHEA:10488"/>
        <dbReference type="ChEBI" id="CHEBI:30616"/>
        <dbReference type="ChEBI" id="CHEBI:43474"/>
        <dbReference type="ChEBI" id="CHEBI:57455"/>
        <dbReference type="ChEBI" id="CHEBI:57457"/>
        <dbReference type="ChEBI" id="CHEBI:456216"/>
        <dbReference type="EC" id="6.3.3.2"/>
    </reaction>
</comment>
<dbReference type="SUPFAM" id="SSF100950">
    <property type="entry name" value="NagB/RpiA/CoA transferase-like"/>
    <property type="match status" value="1"/>
</dbReference>
<keyword evidence="5" id="KW-0460">Magnesium</keyword>
<feature type="binding site" evidence="4">
    <location>
        <begin position="18"/>
        <end position="22"/>
    </location>
    <ligand>
        <name>ATP</name>
        <dbReference type="ChEBI" id="CHEBI:30616"/>
    </ligand>
</feature>
<evidence type="ECO:0000256" key="3">
    <source>
        <dbReference type="ARBA" id="ARBA00022840"/>
    </source>
</evidence>
<dbReference type="RefSeq" id="WP_245821242.1">
    <property type="nucleotide sequence ID" value="NZ_FTOA01000001.1"/>
</dbReference>
<evidence type="ECO:0000256" key="2">
    <source>
        <dbReference type="ARBA" id="ARBA00022741"/>
    </source>
</evidence>
<dbReference type="Gene3D" id="3.40.50.10420">
    <property type="entry name" value="NagB/RpiA/CoA transferase-like"/>
    <property type="match status" value="1"/>
</dbReference>
<keyword evidence="3 4" id="KW-0067">ATP-binding</keyword>
<dbReference type="STRING" id="80876.SAMN05421779_101729"/>
<keyword evidence="6" id="KW-0436">Ligase</keyword>
<keyword evidence="2 4" id="KW-0547">Nucleotide-binding</keyword>
<comment type="cofactor">
    <cofactor evidence="5">
        <name>Mg(2+)</name>
        <dbReference type="ChEBI" id="CHEBI:18420"/>
    </cofactor>
</comment>
<gene>
    <name evidence="6" type="ORF">SAMN05421779_101729</name>
</gene>
<feature type="binding site" evidence="4">
    <location>
        <position position="65"/>
    </location>
    <ligand>
        <name>substrate</name>
    </ligand>
</feature>
<keyword evidence="7" id="KW-1185">Reference proteome</keyword>
<dbReference type="Proteomes" id="UP000185678">
    <property type="component" value="Unassembled WGS sequence"/>
</dbReference>
<dbReference type="EMBL" id="FTOA01000001">
    <property type="protein sequence ID" value="SIS41867.1"/>
    <property type="molecule type" value="Genomic_DNA"/>
</dbReference>
<feature type="binding site" evidence="4">
    <location>
        <begin position="143"/>
        <end position="151"/>
    </location>
    <ligand>
        <name>ATP</name>
        <dbReference type="ChEBI" id="CHEBI:30616"/>
    </ligand>
</feature>
<dbReference type="GO" id="GO:0030272">
    <property type="term" value="F:5-formyltetrahydrofolate cyclo-ligase activity"/>
    <property type="evidence" value="ECO:0007669"/>
    <property type="project" value="UniProtKB-EC"/>
</dbReference>
<dbReference type="PANTHER" id="PTHR23407">
    <property type="entry name" value="ATPASE INHIBITOR/5-FORMYLTETRAHYDROFOLATE CYCLO-LIGASE"/>
    <property type="match status" value="1"/>
</dbReference>
<evidence type="ECO:0000313" key="7">
    <source>
        <dbReference type="Proteomes" id="UP000185678"/>
    </source>
</evidence>
<dbReference type="GO" id="GO:0009396">
    <property type="term" value="P:folic acid-containing compound biosynthetic process"/>
    <property type="evidence" value="ECO:0007669"/>
    <property type="project" value="TreeGrafter"/>
</dbReference>
<protein>
    <recommendedName>
        <fullName evidence="5">5-formyltetrahydrofolate cyclo-ligase</fullName>
        <ecNumber evidence="5">6.3.3.2</ecNumber>
    </recommendedName>
</protein>
<dbReference type="AlphaFoldDB" id="A0A1N7IXY7"/>
<reference evidence="6 7" key="1">
    <citation type="submission" date="2017-01" db="EMBL/GenBank/DDBJ databases">
        <authorList>
            <person name="Mah S.A."/>
            <person name="Swanson W.J."/>
            <person name="Moy G.W."/>
            <person name="Vacquier V.D."/>
        </authorList>
    </citation>
    <scope>NUCLEOTIDE SEQUENCE [LARGE SCALE GENOMIC DNA]</scope>
    <source>
        <strain evidence="6 7">DSM 11589</strain>
    </source>
</reference>
<sequence length="205" mass="21878">MTLGIIPLSDPSLIENEKKALRAAMSAQRLAVSAAERNAAADGLRVAFSAYARGMSDAALVAGYMPIRSEANILPLMADLAERRIATALPVVIAKGMALEFRRWRAGEPLEDGLYGTHHPVGMGVWPTVLLIPLLAFDPAGFRLGYGGGFYDRTLDAYRAGGMSVVAIGVAYACQQVPHVPRLPHDQPLDAILTERGLLWSNGAA</sequence>
<dbReference type="NCBIfam" id="TIGR02727">
    <property type="entry name" value="MTHFS_bact"/>
    <property type="match status" value="1"/>
</dbReference>
<name>A0A1N7IXY7_9PROT</name>
<keyword evidence="5" id="KW-0479">Metal-binding</keyword>